<evidence type="ECO:0000259" key="3">
    <source>
        <dbReference type="Pfam" id="PF08840"/>
    </source>
</evidence>
<comment type="similarity">
    <text evidence="1">Belongs to the C/M/P thioester hydrolase family.</text>
</comment>
<dbReference type="RefSeq" id="WP_302877938.1">
    <property type="nucleotide sequence ID" value="NZ_JAUMKJ010000008.1"/>
</dbReference>
<dbReference type="Pfam" id="PF04775">
    <property type="entry name" value="Bile_Hydr_Trans"/>
    <property type="match status" value="1"/>
</dbReference>
<protein>
    <submittedName>
        <fullName evidence="4">Acyl-CoA thioesterase/bile acid-CoA:amino acid N-acyltransferase family protein</fullName>
    </submittedName>
</protein>
<organism evidence="4 5">
    <name type="scientific">Paenibacillus ehimensis</name>
    <dbReference type="NCBI Taxonomy" id="79264"/>
    <lineage>
        <taxon>Bacteria</taxon>
        <taxon>Bacillati</taxon>
        <taxon>Bacillota</taxon>
        <taxon>Bacilli</taxon>
        <taxon>Bacillales</taxon>
        <taxon>Paenibacillaceae</taxon>
        <taxon>Paenibacillus</taxon>
    </lineage>
</organism>
<dbReference type="PANTHER" id="PTHR10824:SF4">
    <property type="entry name" value="ACYL-COENZYME A THIOESTERASE 1-LIKE"/>
    <property type="match status" value="1"/>
</dbReference>
<dbReference type="InterPro" id="IPR016662">
    <property type="entry name" value="Acyl-CoA_thioEstase_long-chain"/>
</dbReference>
<name>A0ABT8V6B6_9BACL</name>
<feature type="domain" description="BAAT/Acyl-CoA thioester hydrolase C-terminal" evidence="3">
    <location>
        <begin position="209"/>
        <end position="415"/>
    </location>
</feature>
<evidence type="ECO:0000313" key="4">
    <source>
        <dbReference type="EMBL" id="MDO3676974.1"/>
    </source>
</evidence>
<dbReference type="Gene3D" id="3.40.50.1820">
    <property type="entry name" value="alpha/beta hydrolase"/>
    <property type="match status" value="1"/>
</dbReference>
<dbReference type="PANTHER" id="PTHR10824">
    <property type="entry name" value="ACYL-COENZYME A THIOESTERASE-RELATED"/>
    <property type="match status" value="1"/>
</dbReference>
<dbReference type="InterPro" id="IPR042490">
    <property type="entry name" value="Thio_Ohase/BAAT_N"/>
</dbReference>
<dbReference type="InterPro" id="IPR006862">
    <property type="entry name" value="Thio_Ohase/aa_AcTrfase"/>
</dbReference>
<evidence type="ECO:0000256" key="1">
    <source>
        <dbReference type="ARBA" id="ARBA00006538"/>
    </source>
</evidence>
<dbReference type="EMBL" id="JAUMKJ010000008">
    <property type="protein sequence ID" value="MDO3676974.1"/>
    <property type="molecule type" value="Genomic_DNA"/>
</dbReference>
<keyword evidence="5" id="KW-1185">Reference proteome</keyword>
<evidence type="ECO:0000313" key="5">
    <source>
        <dbReference type="Proteomes" id="UP001168883"/>
    </source>
</evidence>
<comment type="caution">
    <text evidence="4">The sequence shown here is derived from an EMBL/GenBank/DDBJ whole genome shotgun (WGS) entry which is preliminary data.</text>
</comment>
<evidence type="ECO:0000259" key="2">
    <source>
        <dbReference type="Pfam" id="PF04775"/>
    </source>
</evidence>
<gene>
    <name evidence="4" type="ORF">Q3C12_08170</name>
</gene>
<accession>A0ABT8V6B6</accession>
<dbReference type="Gene3D" id="2.60.40.2240">
    <property type="entry name" value="Acyl-CoA thioester hydrolase/BAAT N-terminal domain"/>
    <property type="match status" value="1"/>
</dbReference>
<dbReference type="Proteomes" id="UP001168883">
    <property type="component" value="Unassembled WGS sequence"/>
</dbReference>
<reference evidence="4" key="1">
    <citation type="submission" date="2023-07" db="EMBL/GenBank/DDBJ databases">
        <authorList>
            <person name="Aktuganov G."/>
            <person name="Boyko T."/>
            <person name="Delegan Y."/>
            <person name="Galimzianova N."/>
            <person name="Gilvanova E."/>
            <person name="Korobov V."/>
            <person name="Kuzmina L."/>
            <person name="Melentiev A."/>
            <person name="Milman P."/>
            <person name="Ryabova A."/>
            <person name="Stupak E."/>
            <person name="Yasakov T."/>
            <person name="Zharikova N."/>
            <person name="Zhurenko E."/>
        </authorList>
    </citation>
    <scope>NUCLEOTIDE SEQUENCE</scope>
    <source>
        <strain evidence="4">IB-739</strain>
    </source>
</reference>
<dbReference type="Pfam" id="PF08840">
    <property type="entry name" value="BAAT_C"/>
    <property type="match status" value="1"/>
</dbReference>
<sequence length="425" mass="45587">MEPVWSIGQAPNRIDGTLELGIRHLTPGQKITLEAFAQDDLGKVWRSYGIYRADDQGTVDTAGTAPEEGTYGGIDANGLLWSMRPGGSDPVYFMKSGSAPQAVTFRLSSDGVLLGERTVDLHFVSDDVRVTEMTEPFAGKYFCPDASGRGSLPAVLVLGGSAGGLLWSEQMAALLSSHGFAALAVAYFDWQGRSGLPNRLAEVPIEGVDRAMRWLQEQPGIDAARAGVMGLSKGSELALLYASLYPQAVRAVVGYSPASHVFEGIAIAPASRRSSWTHEGRPLPYLPYPGGPKSWTAAELAQLRKLHEQALQTSSDEQLEAARIRVEAMRAPALLMTGAHDATWPSAGMAEGVLQTLKKCGYRWEVCHAHFPEAGHLIDIPNLPVTAEQGVRAGAAAAAAREAWQTALAFLQRNLALSYSYSRPS</sequence>
<feature type="domain" description="Acyl-CoA thioester hydrolase/bile acid-CoA amino acid N-acetyltransferase" evidence="2">
    <location>
        <begin position="18"/>
        <end position="135"/>
    </location>
</feature>
<dbReference type="InterPro" id="IPR029058">
    <property type="entry name" value="AB_hydrolase_fold"/>
</dbReference>
<dbReference type="PIRSF" id="PIRSF016521">
    <property type="entry name" value="Acyl-CoA_hydro"/>
    <property type="match status" value="1"/>
</dbReference>
<dbReference type="SUPFAM" id="SSF53474">
    <property type="entry name" value="alpha/beta-Hydrolases"/>
    <property type="match status" value="1"/>
</dbReference>
<proteinExistence type="inferred from homology"/>
<dbReference type="InterPro" id="IPR014940">
    <property type="entry name" value="BAAT_C"/>
</dbReference>